<evidence type="ECO:0000256" key="4">
    <source>
        <dbReference type="ARBA" id="ARBA00022989"/>
    </source>
</evidence>
<proteinExistence type="predicted"/>
<evidence type="ECO:0000313" key="7">
    <source>
        <dbReference type="EMBL" id="MEZ8183926.1"/>
    </source>
</evidence>
<dbReference type="InterPro" id="IPR035210">
    <property type="entry name" value="DUF5455"/>
</dbReference>
<dbReference type="Pfam" id="PF17537">
    <property type="entry name" value="DUF5455"/>
    <property type="match status" value="1"/>
</dbReference>
<organism evidence="7 8">
    <name type="scientific">Vibrio splendidus</name>
    <dbReference type="NCBI Taxonomy" id="29497"/>
    <lineage>
        <taxon>Bacteria</taxon>
        <taxon>Pseudomonadati</taxon>
        <taxon>Pseudomonadota</taxon>
        <taxon>Gammaproteobacteria</taxon>
        <taxon>Vibrionales</taxon>
        <taxon>Vibrionaceae</taxon>
        <taxon>Vibrio</taxon>
    </lineage>
</organism>
<evidence type="ECO:0000313" key="8">
    <source>
        <dbReference type="Proteomes" id="UP001569200"/>
    </source>
</evidence>
<protein>
    <submittedName>
        <fullName evidence="7">DUF5455 family protein</fullName>
    </submittedName>
</protein>
<keyword evidence="3" id="KW-1043">Host membrane</keyword>
<evidence type="ECO:0000256" key="2">
    <source>
        <dbReference type="ARBA" id="ARBA00022692"/>
    </source>
</evidence>
<comment type="subcellular location">
    <subcellularLocation>
        <location evidence="1">Host membrane</location>
    </subcellularLocation>
</comment>
<keyword evidence="2 6" id="KW-0812">Transmembrane</keyword>
<evidence type="ECO:0000256" key="3">
    <source>
        <dbReference type="ARBA" id="ARBA00022870"/>
    </source>
</evidence>
<comment type="caution">
    <text evidence="7">The sequence shown here is derived from an EMBL/GenBank/DDBJ whole genome shotgun (WGS) entry which is preliminary data.</text>
</comment>
<name>A0ABV4LZS9_VIBSP</name>
<evidence type="ECO:0000256" key="6">
    <source>
        <dbReference type="SAM" id="Phobius"/>
    </source>
</evidence>
<keyword evidence="4 6" id="KW-1133">Transmembrane helix</keyword>
<dbReference type="EMBL" id="JBGOOW010000069">
    <property type="protein sequence ID" value="MEZ8183926.1"/>
    <property type="molecule type" value="Genomic_DNA"/>
</dbReference>
<keyword evidence="5 6" id="KW-0472">Membrane</keyword>
<keyword evidence="8" id="KW-1185">Reference proteome</keyword>
<accession>A0ABV4LZS9</accession>
<dbReference type="Proteomes" id="UP001569200">
    <property type="component" value="Unassembled WGS sequence"/>
</dbReference>
<evidence type="ECO:0000256" key="5">
    <source>
        <dbReference type="ARBA" id="ARBA00023136"/>
    </source>
</evidence>
<evidence type="ECO:0000256" key="1">
    <source>
        <dbReference type="ARBA" id="ARBA00004551"/>
    </source>
</evidence>
<reference evidence="7 8" key="1">
    <citation type="submission" date="2024-06" db="EMBL/GenBank/DDBJ databases">
        <authorList>
            <person name="Steensen K."/>
            <person name="Seneca J."/>
            <person name="Bartlau N."/>
            <person name="Yu A.X."/>
            <person name="Polz M.F."/>
        </authorList>
    </citation>
    <scope>NUCLEOTIDE SEQUENCE [LARGE SCALE GENOMIC DNA]</scope>
    <source>
        <strain evidence="7 8">1F145</strain>
    </source>
</reference>
<sequence>MAIALLPILANVGAALSLPALAAFLGGLATKVFEFFFLKFTKQMAINLTIVTMIIGMATATSYAIYAMLTGLHFLVPPFLSQAWGFFVPDVAVPCASTILSARVMRWAWEWQVYAVTRIAP</sequence>
<dbReference type="RefSeq" id="WP_371691462.1">
    <property type="nucleotide sequence ID" value="NZ_JBGONW010000032.1"/>
</dbReference>
<feature type="transmembrane region" description="Helical" evidence="6">
    <location>
        <begin position="46"/>
        <end position="69"/>
    </location>
</feature>
<gene>
    <name evidence="7" type="ORF">ACED33_24975</name>
</gene>